<feature type="active site" description="Charge relay system" evidence="5 6">
    <location>
        <position position="431"/>
    </location>
</feature>
<feature type="chain" id="PRO_5021827745" evidence="8">
    <location>
        <begin position="37"/>
        <end position="1089"/>
    </location>
</feature>
<feature type="signal peptide" evidence="8">
    <location>
        <begin position="1"/>
        <end position="36"/>
    </location>
</feature>
<feature type="active site" description="Charge relay system" evidence="5 6">
    <location>
        <position position="226"/>
    </location>
</feature>
<accession>A0A543B157</accession>
<dbReference type="GO" id="GO:0006508">
    <property type="term" value="P:proteolysis"/>
    <property type="evidence" value="ECO:0007669"/>
    <property type="project" value="UniProtKB-KW"/>
</dbReference>
<keyword evidence="2 6" id="KW-0645">Protease</keyword>
<keyword evidence="3 6" id="KW-0378">Hydrolase</keyword>
<sequence length="1089" mass="113919">MQHRPDTSVRSRKRVSAAVAAVVLAITLAPTSAAQAEPASYDWNLGDDTARITLVTGDQVTIKATDGKASPKITPAPGRESVPIHISNHDGNLYVIPADAGPLIAAGTLDRRLFDVTTLVEQGYADEDRADIPLIVRTGNDLATTTDARPLGGLGLVAAEQPKAFAVDFWEQVTGARVGTLAAGVDEIWLDGRRTVSLDSSVPQIGAPEAWEAGYTGDGVTVAVLDTGIDVDHPDVADRIVGSQDFTGTDIGDRVGHGTHVAATIAGTGDASDGKYTGVAPDTDLLIGKVCADVGCEESAILSGMQWAAESGATAVNVSLGGFDSPEIDPLEQAVADLTEQYGTLFVVSAGNSGGNQMVESPGSATDALTVGAVDRNDELAEFSSRGPRIGDFALKPDITAPGVDIVAARAAGTEMGEPVGDRYVAASGTSMATPHVVGAVALLSQQHPDWTGAELKAALMGSAAPNPDLLVHEQGAGRVDAAAAVGQQLTAQPASLSAGLFEWPQEDVEPVDKTVTYHNPTEEAVTLNLEVSGVGPDGTPVTGVFGLDGDTVEVPARGEAEVVVTIDPSGDLPAGNYGGTILAASDLHTVSTPVLAVLEPESYDLTVTAVGRDGEAPEGGFGLTLMSVNDSDVYISAWFEETEGTLRVPVGEYHSEVTVYGGLGDDETLSKIVRPAMSHTEAADWAVDASDAQPIVVDIDAPDVTQRAGFFGYVREFAWGSYQSMMLADDFGSLFTAVDGPAAPEGSVTTEASGHWKDSNGATFYDVGLAEPGLTDGFTSELTESDFAAVDITIRSQHDGSQSELIWWLEGPLGGYGFGTEVDTPSTLTGHHNLDDYWTWRGEFSQNVVNDDDVFSVTQEFIGPFDHEAGETHEQVWNSGIFGPGFAAVGTGMHRDGTRLEIGMPLFSGPGLHQTGYSAVDSGRTALYQGDELIGEFDHVDYGTINGLPEEEREYRLVIEADRSTVSTVSTSIAYEWTFTFSAEDPEPTLLAVRMAPQGLDEYNRAEVGEPVTIPVTVDSTGTGEVDRCDLSVEVSFDGGHTWEVVEVDDGAITVTAESAGSVSLRSNATDEAGNSVSQTVIDAYLVA</sequence>
<keyword evidence="11" id="KW-1185">Reference proteome</keyword>
<evidence type="ECO:0000256" key="8">
    <source>
        <dbReference type="SAM" id="SignalP"/>
    </source>
</evidence>
<evidence type="ECO:0000256" key="2">
    <source>
        <dbReference type="ARBA" id="ARBA00022670"/>
    </source>
</evidence>
<dbReference type="Proteomes" id="UP000317043">
    <property type="component" value="Unassembled WGS sequence"/>
</dbReference>
<dbReference type="Gene3D" id="3.40.50.200">
    <property type="entry name" value="Peptidase S8/S53 domain"/>
    <property type="match status" value="1"/>
</dbReference>
<comment type="caution">
    <text evidence="10">The sequence shown here is derived from an EMBL/GenBank/DDBJ whole genome shotgun (WGS) entry which is preliminary data.</text>
</comment>
<dbReference type="OrthoDB" id="9798386at2"/>
<dbReference type="PROSITE" id="PS00138">
    <property type="entry name" value="SUBTILASE_SER"/>
    <property type="match status" value="1"/>
</dbReference>
<evidence type="ECO:0000256" key="3">
    <source>
        <dbReference type="ARBA" id="ARBA00022801"/>
    </source>
</evidence>
<dbReference type="InterPro" id="IPR023827">
    <property type="entry name" value="Peptidase_S8_Asp-AS"/>
</dbReference>
<dbReference type="InterPro" id="IPR023828">
    <property type="entry name" value="Peptidase_S8_Ser-AS"/>
</dbReference>
<gene>
    <name evidence="10" type="ORF">FB566_4152</name>
</gene>
<organism evidence="10 11">
    <name type="scientific">Stackebrandtia endophytica</name>
    <dbReference type="NCBI Taxonomy" id="1496996"/>
    <lineage>
        <taxon>Bacteria</taxon>
        <taxon>Bacillati</taxon>
        <taxon>Actinomycetota</taxon>
        <taxon>Actinomycetes</taxon>
        <taxon>Glycomycetales</taxon>
        <taxon>Glycomycetaceae</taxon>
        <taxon>Stackebrandtia</taxon>
    </lineage>
</organism>
<dbReference type="PROSITE" id="PS51892">
    <property type="entry name" value="SUBTILASE"/>
    <property type="match status" value="1"/>
</dbReference>
<evidence type="ECO:0000256" key="1">
    <source>
        <dbReference type="ARBA" id="ARBA00011073"/>
    </source>
</evidence>
<dbReference type="InterPro" id="IPR015500">
    <property type="entry name" value="Peptidase_S8_subtilisin-rel"/>
</dbReference>
<dbReference type="GO" id="GO:0004252">
    <property type="term" value="F:serine-type endopeptidase activity"/>
    <property type="evidence" value="ECO:0007669"/>
    <property type="project" value="UniProtKB-UniRule"/>
</dbReference>
<protein>
    <submittedName>
        <fullName evidence="10">Subtilisin family serine protease</fullName>
    </submittedName>
</protein>
<evidence type="ECO:0000259" key="9">
    <source>
        <dbReference type="Pfam" id="PF00082"/>
    </source>
</evidence>
<evidence type="ECO:0000256" key="6">
    <source>
        <dbReference type="PROSITE-ProRule" id="PRU01240"/>
    </source>
</evidence>
<evidence type="ECO:0000313" key="11">
    <source>
        <dbReference type="Proteomes" id="UP000317043"/>
    </source>
</evidence>
<dbReference type="SUPFAM" id="SSF52743">
    <property type="entry name" value="Subtilisin-like"/>
    <property type="match status" value="1"/>
</dbReference>
<keyword evidence="4 6" id="KW-0720">Serine protease</keyword>
<dbReference type="AlphaFoldDB" id="A0A543B157"/>
<dbReference type="PRINTS" id="PR00723">
    <property type="entry name" value="SUBTILISIN"/>
</dbReference>
<keyword evidence="8" id="KW-0732">Signal</keyword>
<dbReference type="PANTHER" id="PTHR43399:SF4">
    <property type="entry name" value="CELL WALL-ASSOCIATED PROTEASE"/>
    <property type="match status" value="1"/>
</dbReference>
<feature type="domain" description="Peptidase S8/S53" evidence="9">
    <location>
        <begin position="217"/>
        <end position="478"/>
    </location>
</feature>
<dbReference type="InParanoid" id="A0A543B157"/>
<dbReference type="PROSITE" id="PS00136">
    <property type="entry name" value="SUBTILASE_ASP"/>
    <property type="match status" value="1"/>
</dbReference>
<evidence type="ECO:0000256" key="5">
    <source>
        <dbReference type="PIRSR" id="PIRSR615500-1"/>
    </source>
</evidence>
<evidence type="ECO:0000256" key="4">
    <source>
        <dbReference type="ARBA" id="ARBA00022825"/>
    </source>
</evidence>
<dbReference type="Pfam" id="PF00082">
    <property type="entry name" value="Peptidase_S8"/>
    <property type="match status" value="1"/>
</dbReference>
<evidence type="ECO:0000313" key="10">
    <source>
        <dbReference type="EMBL" id="TQL78563.1"/>
    </source>
</evidence>
<feature type="active site" description="Charge relay system" evidence="5 6">
    <location>
        <position position="257"/>
    </location>
</feature>
<dbReference type="EMBL" id="VFOW01000001">
    <property type="protein sequence ID" value="TQL78563.1"/>
    <property type="molecule type" value="Genomic_DNA"/>
</dbReference>
<name>A0A543B157_9ACTN</name>
<evidence type="ECO:0000256" key="7">
    <source>
        <dbReference type="RuleBase" id="RU003355"/>
    </source>
</evidence>
<comment type="similarity">
    <text evidence="1 6 7">Belongs to the peptidase S8 family.</text>
</comment>
<dbReference type="InterPro" id="IPR000209">
    <property type="entry name" value="Peptidase_S8/S53_dom"/>
</dbReference>
<dbReference type="PANTHER" id="PTHR43399">
    <property type="entry name" value="SUBTILISIN-RELATED"/>
    <property type="match status" value="1"/>
</dbReference>
<proteinExistence type="inferred from homology"/>
<reference evidence="10 11" key="1">
    <citation type="submission" date="2019-06" db="EMBL/GenBank/DDBJ databases">
        <title>Sequencing the genomes of 1000 actinobacteria strains.</title>
        <authorList>
            <person name="Klenk H.-P."/>
        </authorList>
    </citation>
    <scope>NUCLEOTIDE SEQUENCE [LARGE SCALE GENOMIC DNA]</scope>
    <source>
        <strain evidence="10 11">DSM 45928</strain>
    </source>
</reference>
<dbReference type="InterPro" id="IPR036852">
    <property type="entry name" value="Peptidase_S8/S53_dom_sf"/>
</dbReference>
<dbReference type="InterPro" id="IPR051048">
    <property type="entry name" value="Peptidase_S8/S53_subtilisin"/>
</dbReference>